<dbReference type="Proteomes" id="UP001244011">
    <property type="component" value="Unassembled WGS sequence"/>
</dbReference>
<keyword evidence="3" id="KW-1185">Reference proteome</keyword>
<dbReference type="GeneID" id="85314820"/>
<evidence type="ECO:0000313" key="3">
    <source>
        <dbReference type="Proteomes" id="UP001244011"/>
    </source>
</evidence>
<feature type="compositionally biased region" description="Low complexity" evidence="1">
    <location>
        <begin position="248"/>
        <end position="257"/>
    </location>
</feature>
<sequence length="257" mass="30080">MGERLGLRFSCLFRKRNPEIFNVRKRYSCGMTSFSTIAKVREHIVSQHRREASPGISCQCCKAVFTTLNDLDIHNRALPSERCIHKELDPLDGISSDIFSELTGHKRSYGRDNREQWSELWKLVFPRDNDYDVGLPDYHAVMEHFELRDQYLSSLPHLFLSLDNADEHLETKIRSHFLQVCKELECKAKDMDYVNDQSRRREKTRHQSPQPHSLGSRLPLNPGLEGWGHCLRGFMSPQQRWASKSPDRQTTTPTRRR</sequence>
<comment type="caution">
    <text evidence="2">The sequence shown here is derived from an EMBL/GenBank/DDBJ whole genome shotgun (WGS) entry which is preliminary data.</text>
</comment>
<evidence type="ECO:0008006" key="4">
    <source>
        <dbReference type="Google" id="ProtNLM"/>
    </source>
</evidence>
<reference evidence="2" key="1">
    <citation type="submission" date="2023-06" db="EMBL/GenBank/DDBJ databases">
        <title>Genome-scale phylogeny and comparative genomics of the fungal order Sordariales.</title>
        <authorList>
            <consortium name="Lawrence Berkeley National Laboratory"/>
            <person name="Hensen N."/>
            <person name="Bonometti L."/>
            <person name="Westerberg I."/>
            <person name="Brannstrom I.O."/>
            <person name="Guillou S."/>
            <person name="Cros-Aarteil S."/>
            <person name="Calhoun S."/>
            <person name="Haridas S."/>
            <person name="Kuo A."/>
            <person name="Mondo S."/>
            <person name="Pangilinan J."/>
            <person name="Riley R."/>
            <person name="Labutti K."/>
            <person name="Andreopoulos B."/>
            <person name="Lipzen A."/>
            <person name="Chen C."/>
            <person name="Yanf M."/>
            <person name="Daum C."/>
            <person name="Ng V."/>
            <person name="Clum A."/>
            <person name="Steindorff A."/>
            <person name="Ohm R."/>
            <person name="Martin F."/>
            <person name="Silar P."/>
            <person name="Natvig D."/>
            <person name="Lalanne C."/>
            <person name="Gautier V."/>
            <person name="Ament-Velasquez S.L."/>
            <person name="Kruys A."/>
            <person name="Hutchinson M.I."/>
            <person name="Powell A.J."/>
            <person name="Barry K."/>
            <person name="Miller A.N."/>
            <person name="Grigoriev I.V."/>
            <person name="Debuchy R."/>
            <person name="Gladieux P."/>
            <person name="Thoren M.H."/>
            <person name="Johannesson H."/>
        </authorList>
    </citation>
    <scope>NUCLEOTIDE SEQUENCE</scope>
    <source>
        <strain evidence="2">8032-3</strain>
    </source>
</reference>
<dbReference type="PANTHER" id="PTHR38166">
    <property type="entry name" value="C2H2-TYPE DOMAIN-CONTAINING PROTEIN-RELATED"/>
    <property type="match status" value="1"/>
</dbReference>
<name>A0AAJ0FED0_9PEZI</name>
<protein>
    <recommendedName>
        <fullName evidence="4">C2H2-type domain-containing protein</fullName>
    </recommendedName>
</protein>
<dbReference type="EMBL" id="MU839015">
    <property type="protein sequence ID" value="KAK1765461.1"/>
    <property type="molecule type" value="Genomic_DNA"/>
</dbReference>
<feature type="region of interest" description="Disordered" evidence="1">
    <location>
        <begin position="237"/>
        <end position="257"/>
    </location>
</feature>
<accession>A0AAJ0FED0</accession>
<dbReference type="AlphaFoldDB" id="A0AAJ0FED0"/>
<gene>
    <name evidence="2" type="ORF">QBC33DRAFT_590988</name>
</gene>
<evidence type="ECO:0000256" key="1">
    <source>
        <dbReference type="SAM" id="MobiDB-lite"/>
    </source>
</evidence>
<organism evidence="2 3">
    <name type="scientific">Phialemonium atrogriseum</name>
    <dbReference type="NCBI Taxonomy" id="1093897"/>
    <lineage>
        <taxon>Eukaryota</taxon>
        <taxon>Fungi</taxon>
        <taxon>Dikarya</taxon>
        <taxon>Ascomycota</taxon>
        <taxon>Pezizomycotina</taxon>
        <taxon>Sordariomycetes</taxon>
        <taxon>Sordariomycetidae</taxon>
        <taxon>Cephalothecales</taxon>
        <taxon>Cephalothecaceae</taxon>
        <taxon>Phialemonium</taxon>
    </lineage>
</organism>
<proteinExistence type="predicted"/>
<feature type="region of interest" description="Disordered" evidence="1">
    <location>
        <begin position="195"/>
        <end position="221"/>
    </location>
</feature>
<dbReference type="RefSeq" id="XP_060281674.1">
    <property type="nucleotide sequence ID" value="XM_060431633.1"/>
</dbReference>
<dbReference type="PANTHER" id="PTHR38166:SF1">
    <property type="entry name" value="C2H2-TYPE DOMAIN-CONTAINING PROTEIN"/>
    <property type="match status" value="1"/>
</dbReference>
<evidence type="ECO:0000313" key="2">
    <source>
        <dbReference type="EMBL" id="KAK1765461.1"/>
    </source>
</evidence>